<dbReference type="GO" id="GO:0006003">
    <property type="term" value="P:fructose 2,6-bisphosphate metabolic process"/>
    <property type="evidence" value="ECO:0000318"/>
    <property type="project" value="GO_Central"/>
</dbReference>
<dbReference type="GO" id="GO:0005524">
    <property type="term" value="F:ATP binding"/>
    <property type="evidence" value="ECO:0007669"/>
    <property type="project" value="UniProtKB-KW"/>
</dbReference>
<dbReference type="CDD" id="cd07067">
    <property type="entry name" value="HP_PGM_like"/>
    <property type="match status" value="1"/>
</dbReference>
<evidence type="ECO:0000256" key="5">
    <source>
        <dbReference type="ARBA" id="ARBA00022840"/>
    </source>
</evidence>
<comment type="similarity">
    <text evidence="1">In the C-terminal section; belongs to the phosphoglycerate mutase family.</text>
</comment>
<dbReference type="GO" id="GO:0005829">
    <property type="term" value="C:cytosol"/>
    <property type="evidence" value="ECO:0000318"/>
    <property type="project" value="GO_Central"/>
</dbReference>
<evidence type="ECO:0000256" key="6">
    <source>
        <dbReference type="PIRSR" id="PIRSR613078-2"/>
    </source>
</evidence>
<dbReference type="InterPro" id="IPR027417">
    <property type="entry name" value="P-loop_NTPase"/>
</dbReference>
<dbReference type="FunFam" id="3.40.50.1240:FF:000005">
    <property type="entry name" value="GpmB, Fructose-2,6-bisphosphatase"/>
    <property type="match status" value="1"/>
</dbReference>
<dbReference type="EC" id="3.1.3.46" evidence="2"/>
<dbReference type="GO" id="GO:0003873">
    <property type="term" value="F:6-phosphofructo-2-kinase activity"/>
    <property type="evidence" value="ECO:0000318"/>
    <property type="project" value="GO_Central"/>
</dbReference>
<sequence length="420" mass="48727">MSDPLSQRRGSIQDLLAALNDTSRLCLCFVGLPARRKTFTAKKLSRYLNWISVKTQLFEDNFGEDEKDNNWHSHRIRRWREALQPVGDFFENGGAVAILDFGECSKAFRQMVQFFCKHQQSDVMFIESVIHDRSILEESIADICQNCPTYTHQPFDEARERFLQYIAQKERGYEGLSEDEGCSYLKIIDVGRQTVIHKVSNYLQSKIVYYLSNLRVRKRSIWLSRHGESEFNVAGRIGGNSNLSSRGHRYAKLLPDFVAKCVNESDELIVWTSSMKRTIQTAQHIHYNKLEWKALDELNAGVCDGYTYEYVEDAFPDEAAARNNDKFHYRYRGGESYMDVVNRLEPIIMELERQGNVMIVCHQAILRCIYGYYHNFSLEDIPFIDMPLHTIIKLTPTAHNTLEERIVVPVPAVSTQRPRV</sequence>
<dbReference type="VEuPathDB" id="FungiDB:SJAG_02713"/>
<dbReference type="RefSeq" id="XP_002173909.1">
    <property type="nucleotide sequence ID" value="XM_002173873.2"/>
</dbReference>
<evidence type="ECO:0000259" key="7">
    <source>
        <dbReference type="Pfam" id="PF01591"/>
    </source>
</evidence>
<dbReference type="Gene3D" id="3.40.50.300">
    <property type="entry name" value="P-loop containing nucleotide triphosphate hydrolases"/>
    <property type="match status" value="1"/>
</dbReference>
<protein>
    <recommendedName>
        <fullName evidence="2">fructose-2,6-bisphosphate 2-phosphatase</fullName>
        <ecNumber evidence="2">3.1.3.46</ecNumber>
    </recommendedName>
</protein>
<dbReference type="InterPro" id="IPR029033">
    <property type="entry name" value="His_PPase_superfam"/>
</dbReference>
<evidence type="ECO:0000313" key="9">
    <source>
        <dbReference type="JaponicusDB" id="SJAG_02713"/>
    </source>
</evidence>
<dbReference type="EMBL" id="KE651166">
    <property type="protein sequence ID" value="EEB07616.1"/>
    <property type="molecule type" value="Genomic_DNA"/>
</dbReference>
<dbReference type="PROSITE" id="PS00175">
    <property type="entry name" value="PG_MUTASE"/>
    <property type="match status" value="1"/>
</dbReference>
<dbReference type="SUPFAM" id="SSF52540">
    <property type="entry name" value="P-loop containing nucleoside triphosphate hydrolases"/>
    <property type="match status" value="1"/>
</dbReference>
<dbReference type="AlphaFoldDB" id="B6K0Z5"/>
<organism evidence="8 10">
    <name type="scientific">Schizosaccharomyces japonicus (strain yFS275 / FY16936)</name>
    <name type="common">Fission yeast</name>
    <dbReference type="NCBI Taxonomy" id="402676"/>
    <lineage>
        <taxon>Eukaryota</taxon>
        <taxon>Fungi</taxon>
        <taxon>Dikarya</taxon>
        <taxon>Ascomycota</taxon>
        <taxon>Taphrinomycotina</taxon>
        <taxon>Schizosaccharomycetes</taxon>
        <taxon>Schizosaccharomycetales</taxon>
        <taxon>Schizosaccharomycetaceae</taxon>
        <taxon>Schizosaccharomyces</taxon>
    </lineage>
</organism>
<dbReference type="Gene3D" id="3.40.50.1240">
    <property type="entry name" value="Phosphoglycerate mutase-like"/>
    <property type="match status" value="1"/>
</dbReference>
<feature type="binding site" evidence="6">
    <location>
        <position position="277"/>
    </location>
    <ligand>
        <name>substrate</name>
    </ligand>
</feature>
<dbReference type="SMART" id="SM00855">
    <property type="entry name" value="PGAM"/>
    <property type="match status" value="1"/>
</dbReference>
<keyword evidence="5" id="KW-0067">ATP-binding</keyword>
<keyword evidence="4" id="KW-0378">Hydrolase</keyword>
<dbReference type="InterPro" id="IPR003094">
    <property type="entry name" value="6Pfruct_kin"/>
</dbReference>
<dbReference type="PRINTS" id="PR00991">
    <property type="entry name" value="6PFRUCTKNASE"/>
</dbReference>
<evidence type="ECO:0000256" key="4">
    <source>
        <dbReference type="ARBA" id="ARBA00022801"/>
    </source>
</evidence>
<dbReference type="OMA" id="RWIQERC"/>
<dbReference type="Pfam" id="PF01591">
    <property type="entry name" value="6PF2K"/>
    <property type="match status" value="1"/>
</dbReference>
<dbReference type="GO" id="GO:0004331">
    <property type="term" value="F:fructose-2,6-bisphosphate 2-phosphatase activity"/>
    <property type="evidence" value="ECO:0000318"/>
    <property type="project" value="GO_Central"/>
</dbReference>
<dbReference type="InterPro" id="IPR013079">
    <property type="entry name" value="6Phosfructo_kin"/>
</dbReference>
<dbReference type="STRING" id="402676.B6K0Z5"/>
<dbReference type="SUPFAM" id="SSF53254">
    <property type="entry name" value="Phosphoglycerate mutase-like"/>
    <property type="match status" value="1"/>
</dbReference>
<reference evidence="8 10" key="1">
    <citation type="journal article" date="2011" name="Science">
        <title>Comparative functional genomics of the fission yeasts.</title>
        <authorList>
            <person name="Rhind N."/>
            <person name="Chen Z."/>
            <person name="Yassour M."/>
            <person name="Thompson D.A."/>
            <person name="Haas B.J."/>
            <person name="Habib N."/>
            <person name="Wapinski I."/>
            <person name="Roy S."/>
            <person name="Lin M.F."/>
            <person name="Heiman D.I."/>
            <person name="Young S.K."/>
            <person name="Furuya K."/>
            <person name="Guo Y."/>
            <person name="Pidoux A."/>
            <person name="Chen H.M."/>
            <person name="Robbertse B."/>
            <person name="Goldberg J.M."/>
            <person name="Aoki K."/>
            <person name="Bayne E.H."/>
            <person name="Berlin A.M."/>
            <person name="Desjardins C.A."/>
            <person name="Dobbs E."/>
            <person name="Dukaj L."/>
            <person name="Fan L."/>
            <person name="FitzGerald M.G."/>
            <person name="French C."/>
            <person name="Gujja S."/>
            <person name="Hansen K."/>
            <person name="Keifenheim D."/>
            <person name="Levin J.Z."/>
            <person name="Mosher R.A."/>
            <person name="Mueller C.A."/>
            <person name="Pfiffner J."/>
            <person name="Priest M."/>
            <person name="Russ C."/>
            <person name="Smialowska A."/>
            <person name="Swoboda P."/>
            <person name="Sykes S.M."/>
            <person name="Vaughn M."/>
            <person name="Vengrova S."/>
            <person name="Yoder R."/>
            <person name="Zeng Q."/>
            <person name="Allshire R."/>
            <person name="Baulcombe D."/>
            <person name="Birren B.W."/>
            <person name="Brown W."/>
            <person name="Ekwall K."/>
            <person name="Kellis M."/>
            <person name="Leatherwood J."/>
            <person name="Levin H."/>
            <person name="Margalit H."/>
            <person name="Martienssen R."/>
            <person name="Nieduszynski C.A."/>
            <person name="Spatafora J.W."/>
            <person name="Friedman N."/>
            <person name="Dalgaard J.Z."/>
            <person name="Baumann P."/>
            <person name="Niki H."/>
            <person name="Regev A."/>
            <person name="Nusbaum C."/>
        </authorList>
    </citation>
    <scope>NUCLEOTIDE SEQUENCE [LARGE SCALE GENOMIC DNA]</scope>
    <source>
        <strain evidence="10">yFS275 / FY16936</strain>
    </source>
</reference>
<evidence type="ECO:0000313" key="8">
    <source>
        <dbReference type="EMBL" id="EEB07616.1"/>
    </source>
</evidence>
<dbReference type="Proteomes" id="UP000001744">
    <property type="component" value="Unassembled WGS sequence"/>
</dbReference>
<dbReference type="Pfam" id="PF00300">
    <property type="entry name" value="His_Phos_1"/>
    <property type="match status" value="1"/>
</dbReference>
<evidence type="ECO:0000313" key="10">
    <source>
        <dbReference type="Proteomes" id="UP000001744"/>
    </source>
</evidence>
<dbReference type="PANTHER" id="PTHR10606:SF44">
    <property type="entry name" value="6-PHOSPHOFRUCTO 2-KINASE_FRUCTOSE 2,6-BISPHOSPHATASE LONG FORM"/>
    <property type="match status" value="1"/>
</dbReference>
<dbReference type="GO" id="GO:0006006">
    <property type="term" value="P:glucose metabolic process"/>
    <property type="evidence" value="ECO:0007669"/>
    <property type="project" value="EnsemblFungi"/>
</dbReference>
<dbReference type="InterPro" id="IPR013078">
    <property type="entry name" value="His_Pase_superF_clade-1"/>
</dbReference>
<dbReference type="PIRSF" id="PIRSF000709">
    <property type="entry name" value="6PFK_2-Ptase"/>
    <property type="match status" value="1"/>
</dbReference>
<dbReference type="JaponicusDB" id="SJAG_02713">
    <property type="gene designation" value="fpb26"/>
</dbReference>
<keyword evidence="3" id="KW-0547">Nucleotide-binding</keyword>
<dbReference type="InterPro" id="IPR001345">
    <property type="entry name" value="PG/BPGM_mutase_AS"/>
</dbReference>
<keyword evidence="10" id="KW-1185">Reference proteome</keyword>
<dbReference type="eggNOG" id="KOG0234">
    <property type="taxonomic scope" value="Eukaryota"/>
</dbReference>
<feature type="binding site" evidence="6">
    <location>
        <begin position="225"/>
        <end position="232"/>
    </location>
    <ligand>
        <name>substrate</name>
    </ligand>
</feature>
<name>B6K0Z5_SCHJY</name>
<proteinExistence type="inferred from homology"/>
<dbReference type="OrthoDB" id="267323at2759"/>
<evidence type="ECO:0000256" key="2">
    <source>
        <dbReference type="ARBA" id="ARBA00013067"/>
    </source>
</evidence>
<dbReference type="GO" id="GO:0006000">
    <property type="term" value="P:fructose metabolic process"/>
    <property type="evidence" value="ECO:0007669"/>
    <property type="project" value="InterPro"/>
</dbReference>
<dbReference type="GeneID" id="7051092"/>
<evidence type="ECO:0000256" key="3">
    <source>
        <dbReference type="ARBA" id="ARBA00022741"/>
    </source>
</evidence>
<evidence type="ECO:0000256" key="1">
    <source>
        <dbReference type="ARBA" id="ARBA00008408"/>
    </source>
</evidence>
<feature type="domain" description="6-phosphofructo-2-kinase" evidence="7">
    <location>
        <begin position="20"/>
        <end position="217"/>
    </location>
</feature>
<accession>B6K0Z5</accession>
<gene>
    <name evidence="9" type="primary">fpb26</name>
    <name evidence="8" type="ORF">SJAG_02713</name>
</gene>
<dbReference type="PANTHER" id="PTHR10606">
    <property type="entry name" value="6-PHOSPHOFRUCTO-2-KINASE/FRUCTOSE-2,6-BISPHOSPHATASE"/>
    <property type="match status" value="1"/>
</dbReference>
<dbReference type="HOGENOM" id="CLU_006383_1_1_1"/>